<dbReference type="RefSeq" id="WP_067693670.1">
    <property type="nucleotide sequence ID" value="NZ_LLZH01000189.1"/>
</dbReference>
<sequence length="211" mass="23313">MTFRGWPVEALEFYEGLAADNSKTYWTKHLEVYETQVRGPMQELLDELAPEFGPGKIFRPYRDVRFSKDKTPYKTHLGAWLNDGGYLQLSADGLSAGSGTYQMDPGQLARYRSAVAAAGTGTELTEIIAATEKGGVGVVGHGSLKTAPRGYPKDHPRIELLRHKGLTTWHDWPPAAWLGTAAAKTRIVGFLRASLPLRRWLDDNVGNQVSD</sequence>
<dbReference type="PANTHER" id="PTHR36452:SF1">
    <property type="entry name" value="DUF2461 DOMAIN-CONTAINING PROTEIN"/>
    <property type="match status" value="1"/>
</dbReference>
<dbReference type="PIRSF" id="PIRSF028451">
    <property type="entry name" value="UCP028451"/>
    <property type="match status" value="1"/>
</dbReference>
<dbReference type="PANTHER" id="PTHR36452">
    <property type="entry name" value="CHROMOSOME 12, WHOLE GENOME SHOTGUN SEQUENCE"/>
    <property type="match status" value="1"/>
</dbReference>
<evidence type="ECO:0000313" key="2">
    <source>
        <dbReference type="Proteomes" id="UP000053244"/>
    </source>
</evidence>
<accession>A0A101JRY7</accession>
<comment type="caution">
    <text evidence="1">The sequence shown here is derived from an EMBL/GenBank/DDBJ whole genome shotgun (WGS) entry which is preliminary data.</text>
</comment>
<dbReference type="InterPro" id="IPR015996">
    <property type="entry name" value="UCP028451"/>
</dbReference>
<dbReference type="AlphaFoldDB" id="A0A101JRY7"/>
<gene>
    <name evidence="1" type="ORF">ADL15_20885</name>
</gene>
<organism evidence="1 2">
    <name type="scientific">Actinoplanes awajinensis subsp. mycoplanecinus</name>
    <dbReference type="NCBI Taxonomy" id="135947"/>
    <lineage>
        <taxon>Bacteria</taxon>
        <taxon>Bacillati</taxon>
        <taxon>Actinomycetota</taxon>
        <taxon>Actinomycetes</taxon>
        <taxon>Micromonosporales</taxon>
        <taxon>Micromonosporaceae</taxon>
        <taxon>Actinoplanes</taxon>
    </lineage>
</organism>
<keyword evidence="2" id="KW-1185">Reference proteome</keyword>
<evidence type="ECO:0008006" key="3">
    <source>
        <dbReference type="Google" id="ProtNLM"/>
    </source>
</evidence>
<evidence type="ECO:0000313" key="1">
    <source>
        <dbReference type="EMBL" id="KUL31964.1"/>
    </source>
</evidence>
<protein>
    <recommendedName>
        <fullName evidence="3">TIGR02453 family protein</fullName>
    </recommendedName>
</protein>
<dbReference type="InterPro" id="IPR012808">
    <property type="entry name" value="CHP02453"/>
</dbReference>
<dbReference type="EMBL" id="LLZH01000189">
    <property type="protein sequence ID" value="KUL31964.1"/>
    <property type="molecule type" value="Genomic_DNA"/>
</dbReference>
<reference evidence="1 2" key="1">
    <citation type="submission" date="2015-10" db="EMBL/GenBank/DDBJ databases">
        <authorList>
            <person name="Gilbert D.G."/>
        </authorList>
    </citation>
    <scope>NUCLEOTIDE SEQUENCE [LARGE SCALE GENOMIC DNA]</scope>
    <source>
        <strain evidence="1 2">NRRL B-16712</strain>
    </source>
</reference>
<dbReference type="Pfam" id="PF09365">
    <property type="entry name" value="DUF2461"/>
    <property type="match status" value="1"/>
</dbReference>
<proteinExistence type="predicted"/>
<dbReference type="NCBIfam" id="TIGR02453">
    <property type="entry name" value="TIGR02453 family protein"/>
    <property type="match status" value="1"/>
</dbReference>
<dbReference type="Proteomes" id="UP000053244">
    <property type="component" value="Unassembled WGS sequence"/>
</dbReference>
<dbReference type="OrthoDB" id="9794241at2"/>
<name>A0A101JRY7_9ACTN</name>